<dbReference type="PROSITE" id="PS50828">
    <property type="entry name" value="SMR"/>
    <property type="match status" value="1"/>
</dbReference>
<dbReference type="SMART" id="SM00546">
    <property type="entry name" value="CUE"/>
    <property type="match status" value="1"/>
</dbReference>
<dbReference type="PROSITE" id="PS51140">
    <property type="entry name" value="CUE"/>
    <property type="match status" value="1"/>
</dbReference>
<gene>
    <name evidence="4" type="ORF">PENARI_c022G07235</name>
</gene>
<keyword evidence="5" id="KW-1185">Reference proteome</keyword>
<dbReference type="EMBL" id="LXJU01000022">
    <property type="protein sequence ID" value="OGE49280.1"/>
    <property type="molecule type" value="Genomic_DNA"/>
</dbReference>
<dbReference type="InterPro" id="IPR052772">
    <property type="entry name" value="Endo/PolyKinase_Domain-Protein"/>
</dbReference>
<dbReference type="InterPro" id="IPR036063">
    <property type="entry name" value="Smr_dom_sf"/>
</dbReference>
<dbReference type="Pfam" id="PF26286">
    <property type="entry name" value="UBA_10"/>
    <property type="match status" value="1"/>
</dbReference>
<dbReference type="GO" id="GO:0043130">
    <property type="term" value="F:ubiquitin binding"/>
    <property type="evidence" value="ECO:0007669"/>
    <property type="project" value="InterPro"/>
</dbReference>
<proteinExistence type="predicted"/>
<feature type="region of interest" description="Disordered" evidence="1">
    <location>
        <begin position="187"/>
        <end position="230"/>
    </location>
</feature>
<evidence type="ECO:0000313" key="4">
    <source>
        <dbReference type="EMBL" id="OGE49280.1"/>
    </source>
</evidence>
<dbReference type="CDD" id="cd14279">
    <property type="entry name" value="CUE"/>
    <property type="match status" value="1"/>
</dbReference>
<dbReference type="RefSeq" id="XP_022484732.1">
    <property type="nucleotide sequence ID" value="XM_022635402.1"/>
</dbReference>
<dbReference type="Gene3D" id="3.30.1370.110">
    <property type="match status" value="1"/>
</dbReference>
<dbReference type="SUPFAM" id="SSF46934">
    <property type="entry name" value="UBA-like"/>
    <property type="match status" value="1"/>
</dbReference>
<evidence type="ECO:0000256" key="1">
    <source>
        <dbReference type="SAM" id="MobiDB-lite"/>
    </source>
</evidence>
<evidence type="ECO:0008006" key="6">
    <source>
        <dbReference type="Google" id="ProtNLM"/>
    </source>
</evidence>
<name>A0A1F5L8G6_PENAI</name>
<accession>A0A1F5L8G6</accession>
<dbReference type="OrthoDB" id="443981at2759"/>
<dbReference type="GO" id="GO:0004519">
    <property type="term" value="F:endonuclease activity"/>
    <property type="evidence" value="ECO:0007669"/>
    <property type="project" value="TreeGrafter"/>
</dbReference>
<comment type="caution">
    <text evidence="4">The sequence shown here is derived from an EMBL/GenBank/DDBJ whole genome shotgun (WGS) entry which is preliminary data.</text>
</comment>
<feature type="compositionally biased region" description="Basic residues" evidence="1">
    <location>
        <begin position="202"/>
        <end position="213"/>
    </location>
</feature>
<feature type="domain" description="CUE" evidence="3">
    <location>
        <begin position="117"/>
        <end position="160"/>
    </location>
</feature>
<dbReference type="PANTHER" id="PTHR46535:SF1">
    <property type="entry name" value="NEDD4-BINDING PROTEIN 2"/>
    <property type="match status" value="1"/>
</dbReference>
<dbReference type="SUPFAM" id="SSF160443">
    <property type="entry name" value="SMR domain-like"/>
    <property type="match status" value="1"/>
</dbReference>
<dbReference type="AlphaFoldDB" id="A0A1F5L8G6"/>
<dbReference type="STRING" id="1835702.A0A1F5L8G6"/>
<dbReference type="Proteomes" id="UP000177622">
    <property type="component" value="Unassembled WGS sequence"/>
</dbReference>
<feature type="domain" description="Smr" evidence="2">
    <location>
        <begin position="448"/>
        <end position="534"/>
    </location>
</feature>
<reference evidence="4 5" key="1">
    <citation type="journal article" date="2016" name="Sci. Rep.">
        <title>Penicillium arizonense, a new, genome sequenced fungal species, reveals a high chemical diversity in secreted metabolites.</title>
        <authorList>
            <person name="Grijseels S."/>
            <person name="Nielsen J.C."/>
            <person name="Randelovic M."/>
            <person name="Nielsen J."/>
            <person name="Nielsen K.F."/>
            <person name="Workman M."/>
            <person name="Frisvad J.C."/>
        </authorList>
    </citation>
    <scope>NUCLEOTIDE SEQUENCE [LARGE SCALE GENOMIC DNA]</scope>
    <source>
        <strain evidence="4 5">CBS 141311</strain>
    </source>
</reference>
<feature type="compositionally biased region" description="Polar residues" evidence="1">
    <location>
        <begin position="64"/>
        <end position="74"/>
    </location>
</feature>
<dbReference type="PANTHER" id="PTHR46535">
    <property type="entry name" value="NEDD4-BINDING PROTEIN 2"/>
    <property type="match status" value="1"/>
</dbReference>
<dbReference type="InterPro" id="IPR009060">
    <property type="entry name" value="UBA-like_sf"/>
</dbReference>
<protein>
    <recommendedName>
        <fullName evidence="6">Smr domain-containing protein</fullName>
    </recommendedName>
</protein>
<dbReference type="InterPro" id="IPR002625">
    <property type="entry name" value="Smr_dom"/>
</dbReference>
<evidence type="ECO:0000259" key="3">
    <source>
        <dbReference type="PROSITE" id="PS51140"/>
    </source>
</evidence>
<dbReference type="Pfam" id="PF02845">
    <property type="entry name" value="CUE"/>
    <property type="match status" value="1"/>
</dbReference>
<dbReference type="InterPro" id="IPR058864">
    <property type="entry name" value="UBA_10"/>
</dbReference>
<dbReference type="InterPro" id="IPR003892">
    <property type="entry name" value="CUE"/>
</dbReference>
<evidence type="ECO:0000313" key="5">
    <source>
        <dbReference type="Proteomes" id="UP000177622"/>
    </source>
</evidence>
<evidence type="ECO:0000259" key="2">
    <source>
        <dbReference type="PROSITE" id="PS50828"/>
    </source>
</evidence>
<sequence length="536" mass="58610">MADPDELSQELQGIYCPPIDPALFMAIVMDYDLAIPAEVRRLCDTLNELKTSALDQENLPFDPTGTTNSRNLQDANLPESLSWPSLEHLDLNADDENDNNCDSRHDSRLGYTFLGTTSDDKVHNLMSMFPSVPRRQAEGILEECHDSLSRAMEVLLNLAFIDETQIARGSAQETPAEAAAMSQALAPRSIDGFQADEDQTKKSRKKNKKKNQQLRRDATSSQSSNVPAANKWETAKQDIDFISTRASVLLRENVASTYHGNSMSLCATIRALAIAYAPRDIGELEDDDAIIPQVAELAHKYTTIPDTTLVGLIRIANNEIMAADELAEALARGPVLNSLSDIITFTSAPIVLDPEEITSAASAEAAIETLPDMDYSQAAAAANAHFMARSSAFAQASQAARRARSNPLYNGASAYYREVGNEQRQLALRHLATASDRLVDGQSSQYDLDLHGVTVPNAIRISRERVNAWWHSLGDLKHVRGGGKHVHGGFKIVVGVGNHSRDGAARIGPAVYRTLESEGWKVECDRGVLLVTGHRR</sequence>
<feature type="region of interest" description="Disordered" evidence="1">
    <location>
        <begin position="56"/>
        <end position="76"/>
    </location>
</feature>
<dbReference type="SMART" id="SM00463">
    <property type="entry name" value="SMR"/>
    <property type="match status" value="1"/>
</dbReference>
<dbReference type="GeneID" id="34580136"/>
<organism evidence="4 5">
    <name type="scientific">Penicillium arizonense</name>
    <dbReference type="NCBI Taxonomy" id="1835702"/>
    <lineage>
        <taxon>Eukaryota</taxon>
        <taxon>Fungi</taxon>
        <taxon>Dikarya</taxon>
        <taxon>Ascomycota</taxon>
        <taxon>Pezizomycotina</taxon>
        <taxon>Eurotiomycetes</taxon>
        <taxon>Eurotiomycetidae</taxon>
        <taxon>Eurotiales</taxon>
        <taxon>Aspergillaceae</taxon>
        <taxon>Penicillium</taxon>
    </lineage>
</organism>
<dbReference type="GO" id="GO:0005634">
    <property type="term" value="C:nucleus"/>
    <property type="evidence" value="ECO:0007669"/>
    <property type="project" value="TreeGrafter"/>
</dbReference>